<dbReference type="PANTHER" id="PTHR16515">
    <property type="entry name" value="PR DOMAIN ZINC FINGER PROTEIN"/>
    <property type="match status" value="1"/>
</dbReference>
<dbReference type="FunFam" id="3.30.160.60:FF:000130">
    <property type="entry name" value="Spalt-like transcription factor 4"/>
    <property type="match status" value="1"/>
</dbReference>
<name>A0A834KZI0_ORYME</name>
<feature type="compositionally biased region" description="Basic and acidic residues" evidence="11">
    <location>
        <begin position="18"/>
        <end position="33"/>
    </location>
</feature>
<dbReference type="GO" id="GO:0005634">
    <property type="term" value="C:nucleus"/>
    <property type="evidence" value="ECO:0007669"/>
    <property type="project" value="UniProtKB-SubCell"/>
</dbReference>
<keyword evidence="3" id="KW-0479">Metal-binding</keyword>
<protein>
    <submittedName>
        <fullName evidence="13">Zinc finger protein 175</fullName>
    </submittedName>
</protein>
<comment type="similarity">
    <text evidence="2">Belongs to the krueppel C2H2-type zinc-finger protein family.</text>
</comment>
<dbReference type="GO" id="GO:0008270">
    <property type="term" value="F:zinc ion binding"/>
    <property type="evidence" value="ECO:0007669"/>
    <property type="project" value="UniProtKB-KW"/>
</dbReference>
<dbReference type="Pfam" id="PF00096">
    <property type="entry name" value="zf-C2H2"/>
    <property type="match status" value="3"/>
</dbReference>
<evidence type="ECO:0000256" key="4">
    <source>
        <dbReference type="ARBA" id="ARBA00022737"/>
    </source>
</evidence>
<feature type="domain" description="C2H2-type" evidence="12">
    <location>
        <begin position="112"/>
        <end position="139"/>
    </location>
</feature>
<evidence type="ECO:0000256" key="8">
    <source>
        <dbReference type="ARBA" id="ARBA00023163"/>
    </source>
</evidence>
<evidence type="ECO:0000256" key="10">
    <source>
        <dbReference type="PROSITE-ProRule" id="PRU00042"/>
    </source>
</evidence>
<keyword evidence="4" id="KW-0677">Repeat</keyword>
<feature type="compositionally biased region" description="Polar residues" evidence="11">
    <location>
        <begin position="38"/>
        <end position="51"/>
    </location>
</feature>
<feature type="domain" description="C2H2-type" evidence="12">
    <location>
        <begin position="266"/>
        <end position="298"/>
    </location>
</feature>
<dbReference type="PROSITE" id="PS50157">
    <property type="entry name" value="ZINC_FINGER_C2H2_2"/>
    <property type="match status" value="5"/>
</dbReference>
<feature type="domain" description="C2H2-type" evidence="12">
    <location>
        <begin position="140"/>
        <end position="167"/>
    </location>
</feature>
<proteinExistence type="inferred from homology"/>
<keyword evidence="6" id="KW-0862">Zinc</keyword>
<comment type="caution">
    <text evidence="13">The sequence shown here is derived from an EMBL/GenBank/DDBJ whole genome shotgun (WGS) entry which is preliminary data.</text>
</comment>
<dbReference type="InterPro" id="IPR050331">
    <property type="entry name" value="Zinc_finger"/>
</dbReference>
<organism evidence="13 14">
    <name type="scientific">Oryzias melastigma</name>
    <name type="common">Marine medaka</name>
    <dbReference type="NCBI Taxonomy" id="30732"/>
    <lineage>
        <taxon>Eukaryota</taxon>
        <taxon>Metazoa</taxon>
        <taxon>Chordata</taxon>
        <taxon>Craniata</taxon>
        <taxon>Vertebrata</taxon>
        <taxon>Euteleostomi</taxon>
        <taxon>Actinopterygii</taxon>
        <taxon>Neopterygii</taxon>
        <taxon>Teleostei</taxon>
        <taxon>Neoteleostei</taxon>
        <taxon>Acanthomorphata</taxon>
        <taxon>Ovalentaria</taxon>
        <taxon>Atherinomorphae</taxon>
        <taxon>Beloniformes</taxon>
        <taxon>Adrianichthyidae</taxon>
        <taxon>Oryziinae</taxon>
        <taxon>Oryzias</taxon>
    </lineage>
</organism>
<dbReference type="SMART" id="SM00355">
    <property type="entry name" value="ZnF_C2H2"/>
    <property type="match status" value="5"/>
</dbReference>
<keyword evidence="8" id="KW-0804">Transcription</keyword>
<evidence type="ECO:0000256" key="6">
    <source>
        <dbReference type="ARBA" id="ARBA00022833"/>
    </source>
</evidence>
<evidence type="ECO:0000256" key="2">
    <source>
        <dbReference type="ARBA" id="ARBA00006991"/>
    </source>
</evidence>
<keyword evidence="9" id="KW-0539">Nucleus</keyword>
<evidence type="ECO:0000256" key="5">
    <source>
        <dbReference type="ARBA" id="ARBA00022771"/>
    </source>
</evidence>
<keyword evidence="7" id="KW-0805">Transcription regulation</keyword>
<evidence type="ECO:0000256" key="3">
    <source>
        <dbReference type="ARBA" id="ARBA00022723"/>
    </source>
</evidence>
<comment type="subcellular location">
    <subcellularLocation>
        <location evidence="1">Nucleus</location>
    </subcellularLocation>
</comment>
<dbReference type="PROSITE" id="PS00028">
    <property type="entry name" value="ZINC_FINGER_C2H2_1"/>
    <property type="match status" value="4"/>
</dbReference>
<dbReference type="GO" id="GO:0010468">
    <property type="term" value="P:regulation of gene expression"/>
    <property type="evidence" value="ECO:0007669"/>
    <property type="project" value="TreeGrafter"/>
</dbReference>
<evidence type="ECO:0000313" key="13">
    <source>
        <dbReference type="EMBL" id="KAF6736406.1"/>
    </source>
</evidence>
<evidence type="ECO:0000313" key="14">
    <source>
        <dbReference type="Proteomes" id="UP000646548"/>
    </source>
</evidence>
<evidence type="ECO:0000256" key="11">
    <source>
        <dbReference type="SAM" id="MobiDB-lite"/>
    </source>
</evidence>
<dbReference type="Gene3D" id="3.30.160.60">
    <property type="entry name" value="Classic Zinc Finger"/>
    <property type="match status" value="5"/>
</dbReference>
<feature type="region of interest" description="Disordered" evidence="11">
    <location>
        <begin position="1"/>
        <end position="92"/>
    </location>
</feature>
<dbReference type="AlphaFoldDB" id="A0A834KZI0"/>
<sequence length="339" mass="38577">MQDKETGGLMSSDGEMTEWNKEHSSDKGSDCKECLQPCQLQSQQDHSNPSHATKIMSLGEEEDNKEEKEKVVKIPSASPVPLGKKRPGRKTVPVSVQIPPERLKLPKEKTEYHCTVCGKEFLHAYKLERHQLIHTGEKPYSCSICSRGFNQKGNLKTHYKVHLGGKSAVDVVDEVNPAAAELSEHLKSLPGESKIRSSFLESEKDCKSQPALQAHHVTALKDTAADSDLDMDRRLQFLFCHRCGVQFQEKEKLEEHMKTHIKDKPYSCPDCGKRFINESYSRVEELKVHHRLHTGERPYQCGECGKSFIYRQGLRQHQLTHSGIRIRPIGRPKQQILHI</sequence>
<keyword evidence="5 10" id="KW-0863">Zinc-finger</keyword>
<feature type="domain" description="C2H2-type" evidence="12">
    <location>
        <begin position="299"/>
        <end position="326"/>
    </location>
</feature>
<evidence type="ECO:0000256" key="7">
    <source>
        <dbReference type="ARBA" id="ARBA00023015"/>
    </source>
</evidence>
<evidence type="ECO:0000259" key="12">
    <source>
        <dbReference type="PROSITE" id="PS50157"/>
    </source>
</evidence>
<dbReference type="FunFam" id="3.30.160.60:FF:001498">
    <property type="entry name" value="Zinc finger protein 404"/>
    <property type="match status" value="1"/>
</dbReference>
<gene>
    <name evidence="13" type="ORF">FQA47_009154</name>
</gene>
<dbReference type="Proteomes" id="UP000646548">
    <property type="component" value="Unassembled WGS sequence"/>
</dbReference>
<dbReference type="SUPFAM" id="SSF57667">
    <property type="entry name" value="beta-beta-alpha zinc fingers"/>
    <property type="match status" value="3"/>
</dbReference>
<feature type="domain" description="C2H2-type" evidence="12">
    <location>
        <begin position="238"/>
        <end position="265"/>
    </location>
</feature>
<dbReference type="PANTHER" id="PTHR16515:SF57">
    <property type="entry name" value="ZINC FINGER PROTEIN 154-LIKE"/>
    <property type="match status" value="1"/>
</dbReference>
<dbReference type="InterPro" id="IPR013087">
    <property type="entry name" value="Znf_C2H2_type"/>
</dbReference>
<evidence type="ECO:0000256" key="1">
    <source>
        <dbReference type="ARBA" id="ARBA00004123"/>
    </source>
</evidence>
<dbReference type="EMBL" id="WKFB01000088">
    <property type="protein sequence ID" value="KAF6736406.1"/>
    <property type="molecule type" value="Genomic_DNA"/>
</dbReference>
<dbReference type="InterPro" id="IPR036236">
    <property type="entry name" value="Znf_C2H2_sf"/>
</dbReference>
<reference evidence="13" key="1">
    <citation type="journal article" name="BMC Genomics">
        <title>Long-read sequencing and de novo genome assembly of marine medaka (Oryzias melastigma).</title>
        <authorList>
            <person name="Liang P."/>
            <person name="Saqib H.S.A."/>
            <person name="Ni X."/>
            <person name="Shen Y."/>
        </authorList>
    </citation>
    <scope>NUCLEOTIDE SEQUENCE</scope>
    <source>
        <strain evidence="13">Bigg-433</strain>
    </source>
</reference>
<evidence type="ECO:0000256" key="9">
    <source>
        <dbReference type="ARBA" id="ARBA00023242"/>
    </source>
</evidence>
<accession>A0A834KZI0</accession>
<dbReference type="FunFam" id="3.30.160.60:FF:002343">
    <property type="entry name" value="Zinc finger protein 33A"/>
    <property type="match status" value="1"/>
</dbReference>